<dbReference type="PANTHER" id="PTHR10434">
    <property type="entry name" value="1-ACYL-SN-GLYCEROL-3-PHOSPHATE ACYLTRANSFERASE"/>
    <property type="match status" value="1"/>
</dbReference>
<evidence type="ECO:0000256" key="2">
    <source>
        <dbReference type="ARBA" id="ARBA00022679"/>
    </source>
</evidence>
<dbReference type="EMBL" id="CP000697">
    <property type="protein sequence ID" value="ABQ32269.1"/>
    <property type="molecule type" value="Genomic_DNA"/>
</dbReference>
<dbReference type="Proteomes" id="UP000000245">
    <property type="component" value="Chromosome"/>
</dbReference>
<sequence length="232" mass="24830">MFLAGSLLFHAFIILSGITAGLWAHILLRVAPEKVLPFGQAWARLALGALRVLCGIRIAYEGLENIPDGPVILAAQHQSALDTMIWFTRLPKPAYVMKQELSRLPVLGPLLIPSGQIPLDRSGGAKALRELTERVRAAAAAGRQIIIFPEGTRVAPGTRGHLQPGIVAIARATGLPVIPISTDSGLCWGRNAIRKHPGTVHVRVHPPLPPGLDRATMLGALENVYYPSTPCG</sequence>
<reference evidence="5 6" key="1">
    <citation type="submission" date="2007-05" db="EMBL/GenBank/DDBJ databases">
        <title>Complete sequence of chromosome of Acidiphilium cryptum JF-5.</title>
        <authorList>
            <consortium name="US DOE Joint Genome Institute"/>
            <person name="Copeland A."/>
            <person name="Lucas S."/>
            <person name="Lapidus A."/>
            <person name="Barry K."/>
            <person name="Detter J.C."/>
            <person name="Glavina del Rio T."/>
            <person name="Hammon N."/>
            <person name="Israni S."/>
            <person name="Dalin E."/>
            <person name="Tice H."/>
            <person name="Pitluck S."/>
            <person name="Sims D."/>
            <person name="Brettin T."/>
            <person name="Bruce D."/>
            <person name="Han C."/>
            <person name="Schmutz J."/>
            <person name="Larimer F."/>
            <person name="Land M."/>
            <person name="Hauser L."/>
            <person name="Kyrpides N."/>
            <person name="Kim E."/>
            <person name="Magnuson T."/>
            <person name="Richardson P."/>
        </authorList>
    </citation>
    <scope>NUCLEOTIDE SEQUENCE [LARGE SCALE GENOMIC DNA]</scope>
    <source>
        <strain evidence="5 6">JF-5</strain>
    </source>
</reference>
<evidence type="ECO:0000256" key="3">
    <source>
        <dbReference type="ARBA" id="ARBA00023315"/>
    </source>
</evidence>
<dbReference type="AlphaFoldDB" id="A5G337"/>
<dbReference type="SUPFAM" id="SSF69593">
    <property type="entry name" value="Glycerol-3-phosphate (1)-acyltransferase"/>
    <property type="match status" value="1"/>
</dbReference>
<evidence type="ECO:0000313" key="6">
    <source>
        <dbReference type="Proteomes" id="UP000000245"/>
    </source>
</evidence>
<name>A5G337_ACICJ</name>
<keyword evidence="2 5" id="KW-0808">Transferase</keyword>
<dbReference type="SMART" id="SM00563">
    <property type="entry name" value="PlsC"/>
    <property type="match status" value="1"/>
</dbReference>
<protein>
    <submittedName>
        <fullName evidence="5">Phospholipid/glycerol acyltransferase</fullName>
    </submittedName>
</protein>
<gene>
    <name evidence="5" type="ordered locus">Acry_3081</name>
</gene>
<dbReference type="GO" id="GO:0006654">
    <property type="term" value="P:phosphatidic acid biosynthetic process"/>
    <property type="evidence" value="ECO:0007669"/>
    <property type="project" value="TreeGrafter"/>
</dbReference>
<dbReference type="RefSeq" id="WP_012040527.1">
    <property type="nucleotide sequence ID" value="NC_009484.1"/>
</dbReference>
<dbReference type="GO" id="GO:0003841">
    <property type="term" value="F:1-acylglycerol-3-phosphate O-acyltransferase activity"/>
    <property type="evidence" value="ECO:0007669"/>
    <property type="project" value="TreeGrafter"/>
</dbReference>
<keyword evidence="6" id="KW-1185">Reference proteome</keyword>
<evidence type="ECO:0000256" key="1">
    <source>
        <dbReference type="ARBA" id="ARBA00005189"/>
    </source>
</evidence>
<proteinExistence type="predicted"/>
<dbReference type="InterPro" id="IPR002123">
    <property type="entry name" value="Plipid/glycerol_acylTrfase"/>
</dbReference>
<organism evidence="5 6">
    <name type="scientific">Acidiphilium cryptum (strain JF-5)</name>
    <dbReference type="NCBI Taxonomy" id="349163"/>
    <lineage>
        <taxon>Bacteria</taxon>
        <taxon>Pseudomonadati</taxon>
        <taxon>Pseudomonadota</taxon>
        <taxon>Alphaproteobacteria</taxon>
        <taxon>Acetobacterales</taxon>
        <taxon>Acidocellaceae</taxon>
        <taxon>Acidiphilium</taxon>
    </lineage>
</organism>
<dbReference type="PANTHER" id="PTHR10434:SF40">
    <property type="entry name" value="1-ACYL-SN-GLYCEROL-3-PHOSPHATE ACYLTRANSFERASE"/>
    <property type="match status" value="1"/>
</dbReference>
<dbReference type="eggNOG" id="COG0204">
    <property type="taxonomic scope" value="Bacteria"/>
</dbReference>
<dbReference type="Pfam" id="PF01553">
    <property type="entry name" value="Acyltransferase"/>
    <property type="match status" value="1"/>
</dbReference>
<dbReference type="STRING" id="349163.Acry_3081"/>
<feature type="domain" description="Phospholipid/glycerol acyltransferase" evidence="4">
    <location>
        <begin position="71"/>
        <end position="185"/>
    </location>
</feature>
<accession>A5G337</accession>
<evidence type="ECO:0000313" key="5">
    <source>
        <dbReference type="EMBL" id="ABQ32269.1"/>
    </source>
</evidence>
<evidence type="ECO:0000259" key="4">
    <source>
        <dbReference type="SMART" id="SM00563"/>
    </source>
</evidence>
<comment type="pathway">
    <text evidence="1">Lipid metabolism.</text>
</comment>
<keyword evidence="3 5" id="KW-0012">Acyltransferase</keyword>
<dbReference type="KEGG" id="acr:Acry_3081"/>
<dbReference type="CDD" id="cd07989">
    <property type="entry name" value="LPLAT_AGPAT-like"/>
    <property type="match status" value="1"/>
</dbReference>
<dbReference type="HOGENOM" id="CLU_027938_5_1_5"/>